<organism evidence="2 3">
    <name type="scientific">Triparma retinervis</name>
    <dbReference type="NCBI Taxonomy" id="2557542"/>
    <lineage>
        <taxon>Eukaryota</taxon>
        <taxon>Sar</taxon>
        <taxon>Stramenopiles</taxon>
        <taxon>Ochrophyta</taxon>
        <taxon>Bolidophyceae</taxon>
        <taxon>Parmales</taxon>
        <taxon>Triparmaceae</taxon>
        <taxon>Triparma</taxon>
    </lineage>
</organism>
<gene>
    <name evidence="2" type="ORF">TrRE_jg1452</name>
</gene>
<sequence>MEELYSDDLYSDIPHSALPVSSLPLGVISEEGTTSKGGVEFLAGPEEEGATEVEDKGNEDKGNEEDNLMKALASIQATVDGLTELDYGTIMDDPPRWEDNPKFDTIQYRDAVNHESTRVISTRSLPSQELRTIRISKLPPAFATDALVMQYFRCLHVTVQQLEVSISDYTALIQVGTMDQAGDLLEEGFFKRDDVRAVLNDRNLKDDLPLERRPVRQTAADRAKEIKAISLRHGDILDPA</sequence>
<evidence type="ECO:0000313" key="3">
    <source>
        <dbReference type="Proteomes" id="UP001165082"/>
    </source>
</evidence>
<dbReference type="EMBL" id="BRXZ01002523">
    <property type="protein sequence ID" value="GMH64015.1"/>
    <property type="molecule type" value="Genomic_DNA"/>
</dbReference>
<dbReference type="Proteomes" id="UP001165082">
    <property type="component" value="Unassembled WGS sequence"/>
</dbReference>
<evidence type="ECO:0000313" key="2">
    <source>
        <dbReference type="EMBL" id="GMH64015.1"/>
    </source>
</evidence>
<accession>A0A9W7AA02</accession>
<name>A0A9W7AA02_9STRA</name>
<dbReference type="AlphaFoldDB" id="A0A9W7AA02"/>
<protein>
    <submittedName>
        <fullName evidence="2">Uncharacterized protein</fullName>
    </submittedName>
</protein>
<proteinExistence type="predicted"/>
<dbReference type="OrthoDB" id="10517053at2759"/>
<evidence type="ECO:0000256" key="1">
    <source>
        <dbReference type="SAM" id="MobiDB-lite"/>
    </source>
</evidence>
<reference evidence="2" key="1">
    <citation type="submission" date="2022-07" db="EMBL/GenBank/DDBJ databases">
        <title>Genome analysis of Parmales, a sister group of diatoms, reveals the evolutionary specialization of diatoms from phago-mixotrophs to photoautotrophs.</title>
        <authorList>
            <person name="Ban H."/>
            <person name="Sato S."/>
            <person name="Yoshikawa S."/>
            <person name="Kazumasa Y."/>
            <person name="Nakamura Y."/>
            <person name="Ichinomiya M."/>
            <person name="Saitoh K."/>
            <person name="Sato N."/>
            <person name="Blanc-Mathieu R."/>
            <person name="Endo H."/>
            <person name="Kuwata A."/>
            <person name="Ogata H."/>
        </authorList>
    </citation>
    <scope>NUCLEOTIDE SEQUENCE</scope>
</reference>
<feature type="non-terminal residue" evidence="2">
    <location>
        <position position="1"/>
    </location>
</feature>
<feature type="region of interest" description="Disordered" evidence="1">
    <location>
        <begin position="34"/>
        <end position="64"/>
    </location>
</feature>
<comment type="caution">
    <text evidence="2">The sequence shown here is derived from an EMBL/GenBank/DDBJ whole genome shotgun (WGS) entry which is preliminary data.</text>
</comment>
<keyword evidence="3" id="KW-1185">Reference proteome</keyword>